<dbReference type="PROSITE" id="PS51819">
    <property type="entry name" value="VOC"/>
    <property type="match status" value="2"/>
</dbReference>
<gene>
    <name evidence="2" type="ORF">EV650_0186</name>
</gene>
<comment type="caution">
    <text evidence="2">The sequence shown here is derived from an EMBL/GenBank/DDBJ whole genome shotgun (WGS) entry which is preliminary data.</text>
</comment>
<feature type="domain" description="VOC" evidence="1">
    <location>
        <begin position="231"/>
        <end position="356"/>
    </location>
</feature>
<dbReference type="OrthoDB" id="3827654at2"/>
<sequence length="400" mass="44191">MTTYDVGGVRLPRPFQIRRVSHIGLNTVDAPAMLKCYRDHLGLRSTDSSENLANRLDPDGEHLTAEGAREMHFLRYGADHHQFVLMHRQLWSLIDPEHASVTINQLSWQVGNLAEVAGAVDYLGGEKQRILRSGRDMPGSNWHTYVLDPNGYTDELTFGMEQVGWDALSKPRTYWDSLRHRTFPDLPIPSEFAEVEGRPAGELGTGFRPQAEEEGYAVDGVLLARPFKVVGLGPFSIVVDDLDESLGFYRDLFGFQVRSRATHDGVDFAMLSCNSGHHALALYAPEVRERVGLPAGTSVFGVGFQVANHRQLLDAVAYLTDCGYAEVDVPAELVPGFSHVTHLRDPDGNLMQLYFHQRQLPPGADDGVPPSMVGPASSWPQTIDAPVDVFGGEIFMGPWG</sequence>
<reference evidence="2 3" key="1">
    <citation type="submission" date="2019-03" db="EMBL/GenBank/DDBJ databases">
        <title>Genomic Encyclopedia of Type Strains, Phase III (KMG-III): the genomes of soil and plant-associated and newly described type strains.</title>
        <authorList>
            <person name="Whitman W."/>
        </authorList>
    </citation>
    <scope>NUCLEOTIDE SEQUENCE [LARGE SCALE GENOMIC DNA]</scope>
    <source>
        <strain evidence="2 3">VKM Ac-2570</strain>
    </source>
</reference>
<dbReference type="SUPFAM" id="SSF54593">
    <property type="entry name" value="Glyoxalase/Bleomycin resistance protein/Dihydroxybiphenyl dioxygenase"/>
    <property type="match status" value="2"/>
</dbReference>
<dbReference type="InterPro" id="IPR029068">
    <property type="entry name" value="Glyas_Bleomycin-R_OHBP_Dase"/>
</dbReference>
<dbReference type="EMBL" id="SODF01000001">
    <property type="protein sequence ID" value="TDW21366.1"/>
    <property type="molecule type" value="Genomic_DNA"/>
</dbReference>
<name>A0A4R7ZUT5_9ACTN</name>
<keyword evidence="2" id="KW-0456">Lyase</keyword>
<evidence type="ECO:0000259" key="1">
    <source>
        <dbReference type="PROSITE" id="PS51819"/>
    </source>
</evidence>
<dbReference type="InterPro" id="IPR004360">
    <property type="entry name" value="Glyas_Fos-R_dOase_dom"/>
</dbReference>
<keyword evidence="2" id="KW-0223">Dioxygenase</keyword>
<evidence type="ECO:0000313" key="2">
    <source>
        <dbReference type="EMBL" id="TDW21366.1"/>
    </source>
</evidence>
<dbReference type="Pfam" id="PF00903">
    <property type="entry name" value="Glyoxalase"/>
    <property type="match status" value="2"/>
</dbReference>
<dbReference type="GO" id="GO:0016829">
    <property type="term" value="F:lyase activity"/>
    <property type="evidence" value="ECO:0007669"/>
    <property type="project" value="UniProtKB-KW"/>
</dbReference>
<keyword evidence="2" id="KW-0560">Oxidoreductase</keyword>
<dbReference type="InterPro" id="IPR050383">
    <property type="entry name" value="GlyoxalaseI/FosfomycinResist"/>
</dbReference>
<dbReference type="PANTHER" id="PTHR21366">
    <property type="entry name" value="GLYOXALASE FAMILY PROTEIN"/>
    <property type="match status" value="1"/>
</dbReference>
<proteinExistence type="predicted"/>
<feature type="domain" description="VOC" evidence="1">
    <location>
        <begin position="19"/>
        <end position="159"/>
    </location>
</feature>
<protein>
    <submittedName>
        <fullName evidence="2">Catechol 2,3-dioxygenase-like lactoylglutathione lyase family enzyme</fullName>
    </submittedName>
</protein>
<keyword evidence="3" id="KW-1185">Reference proteome</keyword>
<organism evidence="2 3">
    <name type="scientific">Kribbella kalugense</name>
    <dbReference type="NCBI Taxonomy" id="2512221"/>
    <lineage>
        <taxon>Bacteria</taxon>
        <taxon>Bacillati</taxon>
        <taxon>Actinomycetota</taxon>
        <taxon>Actinomycetes</taxon>
        <taxon>Propionibacteriales</taxon>
        <taxon>Kribbellaceae</taxon>
        <taxon>Kribbella</taxon>
    </lineage>
</organism>
<dbReference type="Gene3D" id="3.10.180.10">
    <property type="entry name" value="2,3-Dihydroxybiphenyl 1,2-Dioxygenase, domain 1"/>
    <property type="match status" value="2"/>
</dbReference>
<dbReference type="GO" id="GO:0051213">
    <property type="term" value="F:dioxygenase activity"/>
    <property type="evidence" value="ECO:0007669"/>
    <property type="project" value="UniProtKB-KW"/>
</dbReference>
<dbReference type="Proteomes" id="UP000295447">
    <property type="component" value="Unassembled WGS sequence"/>
</dbReference>
<dbReference type="InterPro" id="IPR037523">
    <property type="entry name" value="VOC_core"/>
</dbReference>
<evidence type="ECO:0000313" key="3">
    <source>
        <dbReference type="Proteomes" id="UP000295447"/>
    </source>
</evidence>
<accession>A0A4R7ZUT5</accession>
<dbReference type="AlphaFoldDB" id="A0A4R7ZUT5"/>
<dbReference type="RefSeq" id="WP_134114355.1">
    <property type="nucleotide sequence ID" value="NZ_SODF01000001.1"/>
</dbReference>